<dbReference type="GO" id="GO:0004674">
    <property type="term" value="F:protein serine/threonine kinase activity"/>
    <property type="evidence" value="ECO:0007669"/>
    <property type="project" value="UniProtKB-EC"/>
</dbReference>
<dbReference type="PROSITE" id="PS50011">
    <property type="entry name" value="PROTEIN_KINASE_DOM"/>
    <property type="match status" value="1"/>
</dbReference>
<feature type="region of interest" description="Disordered" evidence="6">
    <location>
        <begin position="421"/>
        <end position="516"/>
    </location>
</feature>
<dbReference type="InterPro" id="IPR011009">
    <property type="entry name" value="Kinase-like_dom_sf"/>
</dbReference>
<feature type="compositionally biased region" description="Basic and acidic residues" evidence="6">
    <location>
        <begin position="434"/>
        <end position="446"/>
    </location>
</feature>
<name>A0A402AFE4_9CHLR</name>
<dbReference type="Gene3D" id="1.10.510.10">
    <property type="entry name" value="Transferase(Phosphotransferase) domain 1"/>
    <property type="match status" value="1"/>
</dbReference>
<dbReference type="Pfam" id="PF13240">
    <property type="entry name" value="Zn_Ribbon_1"/>
    <property type="match status" value="1"/>
</dbReference>
<keyword evidence="2" id="KW-0808">Transferase</keyword>
<sequence>MSLTHTSLDQTQPEIIRCKRCNAELPPSATFCSQCGERVEKNSGDKSSPKHADITDRYRITSLLRRQPPAQVLLALDTQQQRPVIIHDIDISTLDDENRAQSIAALQDEYDVLRRQRIPGVMPLVDLRYFNGHLYVISGWPFALTRDENGNTNTRHPLVSTLQDVLQSGIGLPEEQTAIAWIYRLSRALEQLHRAEILLGQIDPQTILVSQHDYSGEPLLIISWMPDLLRELIPQPLNHANPSPFCAPEVLLGDLEPRSDIYSLGAILYLLLTGITPDDAHKRRHRPLPSLRDLDSHSDSTLDMVVMQSLAMERELRYQSASEFSEALQQFLPKTSSGRQMGQNEAVFNNGKEAISISSNMVDNRIDEDSEAVENAEADDMTISMIPLQARMARRYLSRIKTSKLGLTEAPTGEAIVEKGSAYQRQSQAEMAEEQTHNPTDDERQPDQPATTHDNVEKPVQESVEAESVKPATSNEDSLDATPADEPAVNTSSVDPAIQAQEENPRSRMSRRCRQC</sequence>
<evidence type="ECO:0000256" key="2">
    <source>
        <dbReference type="ARBA" id="ARBA00022679"/>
    </source>
</evidence>
<keyword evidence="3" id="KW-0547">Nucleotide-binding</keyword>
<dbReference type="InterPro" id="IPR026870">
    <property type="entry name" value="Zinc_ribbon_dom"/>
</dbReference>
<evidence type="ECO:0000313" key="9">
    <source>
        <dbReference type="Proteomes" id="UP000287188"/>
    </source>
</evidence>
<protein>
    <recommendedName>
        <fullName evidence="1">non-specific serine/threonine protein kinase</fullName>
        <ecNumber evidence="1">2.7.11.1</ecNumber>
    </recommendedName>
</protein>
<evidence type="ECO:0000256" key="3">
    <source>
        <dbReference type="ARBA" id="ARBA00022741"/>
    </source>
</evidence>
<accession>A0A402AFE4</accession>
<gene>
    <name evidence="8" type="ORF">KDK_16050</name>
</gene>
<dbReference type="SUPFAM" id="SSF56112">
    <property type="entry name" value="Protein kinase-like (PK-like)"/>
    <property type="match status" value="1"/>
</dbReference>
<dbReference type="RefSeq" id="WP_126554075.1">
    <property type="nucleotide sequence ID" value="NZ_BIFS01000001.1"/>
</dbReference>
<evidence type="ECO:0000313" key="8">
    <source>
        <dbReference type="EMBL" id="GCE17805.1"/>
    </source>
</evidence>
<dbReference type="EMBL" id="BIFS01000001">
    <property type="protein sequence ID" value="GCE17805.1"/>
    <property type="molecule type" value="Genomic_DNA"/>
</dbReference>
<dbReference type="InterPro" id="IPR000719">
    <property type="entry name" value="Prot_kinase_dom"/>
</dbReference>
<reference evidence="9" key="1">
    <citation type="submission" date="2018-12" db="EMBL/GenBank/DDBJ databases">
        <title>Tengunoibacter tsumagoiensis gen. nov., sp. nov., Dictyobacter kobayashii sp. nov., D. alpinus sp. nov., and D. joshuensis sp. nov. and description of Dictyobacteraceae fam. nov. within the order Ktedonobacterales isolated from Tengu-no-mugimeshi.</title>
        <authorList>
            <person name="Wang C.M."/>
            <person name="Zheng Y."/>
            <person name="Sakai Y."/>
            <person name="Toyoda A."/>
            <person name="Minakuchi Y."/>
            <person name="Abe K."/>
            <person name="Yokota A."/>
            <person name="Yabe S."/>
        </authorList>
    </citation>
    <scope>NUCLEOTIDE SEQUENCE [LARGE SCALE GENOMIC DNA]</scope>
    <source>
        <strain evidence="9">Uno11</strain>
    </source>
</reference>
<dbReference type="PANTHER" id="PTHR43289:SF6">
    <property type="entry name" value="SERINE_THREONINE-PROTEIN KINASE NEKL-3"/>
    <property type="match status" value="1"/>
</dbReference>
<evidence type="ECO:0000256" key="1">
    <source>
        <dbReference type="ARBA" id="ARBA00012513"/>
    </source>
</evidence>
<organism evidence="8 9">
    <name type="scientific">Dictyobacter kobayashii</name>
    <dbReference type="NCBI Taxonomy" id="2014872"/>
    <lineage>
        <taxon>Bacteria</taxon>
        <taxon>Bacillati</taxon>
        <taxon>Chloroflexota</taxon>
        <taxon>Ktedonobacteria</taxon>
        <taxon>Ktedonobacterales</taxon>
        <taxon>Dictyobacteraceae</taxon>
        <taxon>Dictyobacter</taxon>
    </lineage>
</organism>
<dbReference type="PANTHER" id="PTHR43289">
    <property type="entry name" value="MITOGEN-ACTIVATED PROTEIN KINASE KINASE KINASE 20-RELATED"/>
    <property type="match status" value="1"/>
</dbReference>
<dbReference type="GO" id="GO:0005524">
    <property type="term" value="F:ATP binding"/>
    <property type="evidence" value="ECO:0007669"/>
    <property type="project" value="UniProtKB-KW"/>
</dbReference>
<evidence type="ECO:0000256" key="6">
    <source>
        <dbReference type="SAM" id="MobiDB-lite"/>
    </source>
</evidence>
<dbReference type="Pfam" id="PF00069">
    <property type="entry name" value="Pkinase"/>
    <property type="match status" value="1"/>
</dbReference>
<dbReference type="EC" id="2.7.11.1" evidence="1"/>
<evidence type="ECO:0000259" key="7">
    <source>
        <dbReference type="PROSITE" id="PS50011"/>
    </source>
</evidence>
<comment type="caution">
    <text evidence="8">The sequence shown here is derived from an EMBL/GenBank/DDBJ whole genome shotgun (WGS) entry which is preliminary data.</text>
</comment>
<feature type="domain" description="Protein kinase" evidence="7">
    <location>
        <begin position="58"/>
        <end position="332"/>
    </location>
</feature>
<keyword evidence="4" id="KW-0418">Kinase</keyword>
<evidence type="ECO:0000256" key="5">
    <source>
        <dbReference type="ARBA" id="ARBA00022840"/>
    </source>
</evidence>
<dbReference type="AlphaFoldDB" id="A0A402AFE4"/>
<dbReference type="Gene3D" id="3.30.200.20">
    <property type="entry name" value="Phosphorylase Kinase, domain 1"/>
    <property type="match status" value="1"/>
</dbReference>
<proteinExistence type="predicted"/>
<evidence type="ECO:0000256" key="4">
    <source>
        <dbReference type="ARBA" id="ARBA00022777"/>
    </source>
</evidence>
<dbReference type="SMART" id="SM00220">
    <property type="entry name" value="S_TKc"/>
    <property type="match status" value="1"/>
</dbReference>
<keyword evidence="5" id="KW-0067">ATP-binding</keyword>
<dbReference type="Proteomes" id="UP000287188">
    <property type="component" value="Unassembled WGS sequence"/>
</dbReference>
<dbReference type="OrthoDB" id="138434at2"/>
<keyword evidence="9" id="KW-1185">Reference proteome</keyword>